<dbReference type="PANTHER" id="PTHR41694:SF3">
    <property type="entry name" value="RNA-DIRECTED DNA POLYMERASE-RELATED"/>
    <property type="match status" value="1"/>
</dbReference>
<evidence type="ECO:0000256" key="3">
    <source>
        <dbReference type="ARBA" id="ARBA00022722"/>
    </source>
</evidence>
<reference evidence="8 9" key="1">
    <citation type="submission" date="2019-09" db="EMBL/GenBank/DDBJ databases">
        <title>Bird 10,000 Genomes (B10K) Project - Family phase.</title>
        <authorList>
            <person name="Zhang G."/>
        </authorList>
    </citation>
    <scope>NUCLEOTIDE SEQUENCE [LARGE SCALE GENOMIC DNA]</scope>
    <source>
        <strain evidence="8">B10K-DU-002-79</strain>
    </source>
</reference>
<keyword evidence="9" id="KW-1185">Reference proteome</keyword>
<name>A0A7L2RGW0_9PASS</name>
<dbReference type="EMBL" id="VYZS01026239">
    <property type="protein sequence ID" value="NXS07734.1"/>
    <property type="molecule type" value="Genomic_DNA"/>
</dbReference>
<gene>
    <name evidence="8" type="primary">Ervk6_0</name>
    <name evidence="8" type="ORF">NEOCOR_R09103</name>
</gene>
<dbReference type="Pfam" id="PF00665">
    <property type="entry name" value="rve"/>
    <property type="match status" value="1"/>
</dbReference>
<evidence type="ECO:0000256" key="6">
    <source>
        <dbReference type="ARBA" id="ARBA00022918"/>
    </source>
</evidence>
<proteinExistence type="predicted"/>
<dbReference type="InterPro" id="IPR012337">
    <property type="entry name" value="RNaseH-like_sf"/>
</dbReference>
<dbReference type="GO" id="GO:0004519">
    <property type="term" value="F:endonuclease activity"/>
    <property type="evidence" value="ECO:0007669"/>
    <property type="project" value="UniProtKB-KW"/>
</dbReference>
<keyword evidence="4" id="KW-0255">Endonuclease</keyword>
<dbReference type="Gene3D" id="3.30.420.10">
    <property type="entry name" value="Ribonuclease H-like superfamily/Ribonuclease H"/>
    <property type="match status" value="1"/>
</dbReference>
<keyword evidence="3" id="KW-0540">Nuclease</keyword>
<dbReference type="OrthoDB" id="9386368at2759"/>
<organism evidence="8 9">
    <name type="scientific">Neodrepanis coruscans</name>
    <name type="common">wattled asity</name>
    <dbReference type="NCBI Taxonomy" id="254563"/>
    <lineage>
        <taxon>Eukaryota</taxon>
        <taxon>Metazoa</taxon>
        <taxon>Chordata</taxon>
        <taxon>Craniata</taxon>
        <taxon>Vertebrata</taxon>
        <taxon>Euteleostomi</taxon>
        <taxon>Archelosauria</taxon>
        <taxon>Archosauria</taxon>
        <taxon>Dinosauria</taxon>
        <taxon>Saurischia</taxon>
        <taxon>Theropoda</taxon>
        <taxon>Coelurosauria</taxon>
        <taxon>Aves</taxon>
        <taxon>Neognathae</taxon>
        <taxon>Neoaves</taxon>
        <taxon>Telluraves</taxon>
        <taxon>Australaves</taxon>
        <taxon>Passeriformes</taxon>
        <taxon>Philepittidae</taxon>
        <taxon>Neodrepanis</taxon>
    </lineage>
</organism>
<keyword evidence="6" id="KW-0695">RNA-directed DNA polymerase</keyword>
<keyword evidence="2" id="KW-0548">Nucleotidyltransferase</keyword>
<feature type="non-terminal residue" evidence="8">
    <location>
        <position position="64"/>
    </location>
</feature>
<evidence type="ECO:0000256" key="2">
    <source>
        <dbReference type="ARBA" id="ARBA00022695"/>
    </source>
</evidence>
<keyword evidence="1" id="KW-0808">Transferase</keyword>
<dbReference type="GO" id="GO:0003964">
    <property type="term" value="F:RNA-directed DNA polymerase activity"/>
    <property type="evidence" value="ECO:0007669"/>
    <property type="project" value="UniProtKB-KW"/>
</dbReference>
<protein>
    <submittedName>
        <fullName evidence="8">POK6 protein</fullName>
    </submittedName>
</protein>
<dbReference type="PROSITE" id="PS50994">
    <property type="entry name" value="INTEGRASE"/>
    <property type="match status" value="1"/>
</dbReference>
<dbReference type="AlphaFoldDB" id="A0A7L2RGW0"/>
<evidence type="ECO:0000256" key="1">
    <source>
        <dbReference type="ARBA" id="ARBA00022679"/>
    </source>
</evidence>
<evidence type="ECO:0000259" key="7">
    <source>
        <dbReference type="PROSITE" id="PS50994"/>
    </source>
</evidence>
<evidence type="ECO:0000256" key="4">
    <source>
        <dbReference type="ARBA" id="ARBA00022759"/>
    </source>
</evidence>
<dbReference type="Proteomes" id="UP000560066">
    <property type="component" value="Unassembled WGS sequence"/>
</dbReference>
<evidence type="ECO:0000313" key="9">
    <source>
        <dbReference type="Proteomes" id="UP000560066"/>
    </source>
</evidence>
<evidence type="ECO:0000313" key="8">
    <source>
        <dbReference type="EMBL" id="NXS07734.1"/>
    </source>
</evidence>
<dbReference type="PANTHER" id="PTHR41694">
    <property type="entry name" value="ENDOGENOUS RETROVIRUS GROUP K MEMBER POL PROTEIN"/>
    <property type="match status" value="1"/>
</dbReference>
<keyword evidence="5" id="KW-0378">Hydrolase</keyword>
<comment type="caution">
    <text evidence="8">The sequence shown here is derived from an EMBL/GenBank/DDBJ whole genome shotgun (WGS) entry which is preliminary data.</text>
</comment>
<dbReference type="GO" id="GO:0035613">
    <property type="term" value="F:RNA stem-loop binding"/>
    <property type="evidence" value="ECO:0007669"/>
    <property type="project" value="TreeGrafter"/>
</dbReference>
<dbReference type="SUPFAM" id="SSF53098">
    <property type="entry name" value="Ribonuclease H-like"/>
    <property type="match status" value="1"/>
</dbReference>
<evidence type="ECO:0000256" key="5">
    <source>
        <dbReference type="ARBA" id="ARBA00022801"/>
    </source>
</evidence>
<dbReference type="GO" id="GO:0016787">
    <property type="term" value="F:hydrolase activity"/>
    <property type="evidence" value="ECO:0007669"/>
    <property type="project" value="UniProtKB-KW"/>
</dbReference>
<accession>A0A7L2RGW0</accession>
<sequence>THDVKQHLLCAIATVGLLKEIKTDNAPAYTSDSFQSFLQTWGIAHKNGIPHSTGQSIVEHMHQT</sequence>
<dbReference type="InterPro" id="IPR036397">
    <property type="entry name" value="RNaseH_sf"/>
</dbReference>
<dbReference type="InterPro" id="IPR001584">
    <property type="entry name" value="Integrase_cat-core"/>
</dbReference>
<dbReference type="GO" id="GO:0015074">
    <property type="term" value="P:DNA integration"/>
    <property type="evidence" value="ECO:0007669"/>
    <property type="project" value="InterPro"/>
</dbReference>
<feature type="non-terminal residue" evidence="8">
    <location>
        <position position="1"/>
    </location>
</feature>
<feature type="domain" description="Integrase catalytic" evidence="7">
    <location>
        <begin position="1"/>
        <end position="64"/>
    </location>
</feature>